<dbReference type="Proteomes" id="UP000050741">
    <property type="component" value="Unassembled WGS sequence"/>
</dbReference>
<organism evidence="1 2">
    <name type="scientific">Globodera pallida</name>
    <name type="common">Potato cyst nematode worm</name>
    <name type="synonym">Heterodera pallida</name>
    <dbReference type="NCBI Taxonomy" id="36090"/>
    <lineage>
        <taxon>Eukaryota</taxon>
        <taxon>Metazoa</taxon>
        <taxon>Ecdysozoa</taxon>
        <taxon>Nematoda</taxon>
        <taxon>Chromadorea</taxon>
        <taxon>Rhabditida</taxon>
        <taxon>Tylenchina</taxon>
        <taxon>Tylenchomorpha</taxon>
        <taxon>Tylenchoidea</taxon>
        <taxon>Heteroderidae</taxon>
        <taxon>Heteroderinae</taxon>
        <taxon>Globodera</taxon>
    </lineage>
</organism>
<evidence type="ECO:0000313" key="1">
    <source>
        <dbReference type="Proteomes" id="UP000050741"/>
    </source>
</evidence>
<reference evidence="2" key="2">
    <citation type="submission" date="2016-06" db="UniProtKB">
        <authorList>
            <consortium name="WormBaseParasite"/>
        </authorList>
    </citation>
    <scope>IDENTIFICATION</scope>
</reference>
<keyword evidence="1" id="KW-1185">Reference proteome</keyword>
<dbReference type="AlphaFoldDB" id="A0A183C094"/>
<sequence>MPFPTAGCNNAWPTSVILKVPGVKYYEIIEQTKPSSSPCPTRAHHQQHFDIKAFRFSSSPSADDGAFKAGEAKQPLIILNTDAT</sequence>
<name>A0A183C094_GLOPA</name>
<evidence type="ECO:0000313" key="2">
    <source>
        <dbReference type="WBParaSite" id="GPLIN_000628600"/>
    </source>
</evidence>
<protein>
    <submittedName>
        <fullName evidence="2">MSP domain-containing protein</fullName>
    </submittedName>
</protein>
<dbReference type="WBParaSite" id="GPLIN_000628600">
    <property type="protein sequence ID" value="GPLIN_000628600"/>
    <property type="gene ID" value="GPLIN_000628600"/>
</dbReference>
<accession>A0A183C094</accession>
<reference evidence="1" key="1">
    <citation type="submission" date="2014-05" db="EMBL/GenBank/DDBJ databases">
        <title>The genome and life-stage specific transcriptomes of Globodera pallida elucidate key aspects of plant parasitism by a cyst nematode.</title>
        <authorList>
            <person name="Cotton J.A."/>
            <person name="Lilley C.J."/>
            <person name="Jones L.M."/>
            <person name="Kikuchi T."/>
            <person name="Reid A.J."/>
            <person name="Thorpe P."/>
            <person name="Tsai I.J."/>
            <person name="Beasley H."/>
            <person name="Blok V."/>
            <person name="Cock P.J.A."/>
            <person name="Van den Akker S.E."/>
            <person name="Holroyd N."/>
            <person name="Hunt M."/>
            <person name="Mantelin S."/>
            <person name="Naghra H."/>
            <person name="Pain A."/>
            <person name="Palomares-Rius J.E."/>
            <person name="Zarowiecki M."/>
            <person name="Berriman M."/>
            <person name="Jones J.T."/>
            <person name="Urwin P.E."/>
        </authorList>
    </citation>
    <scope>NUCLEOTIDE SEQUENCE [LARGE SCALE GENOMIC DNA]</scope>
    <source>
        <strain evidence="1">Lindley</strain>
    </source>
</reference>
<proteinExistence type="predicted"/>